<name>A0ABW3Y455_9FLAO</name>
<proteinExistence type="predicted"/>
<dbReference type="EMBL" id="JBHTMY010000003">
    <property type="protein sequence ID" value="MFD1316434.1"/>
    <property type="molecule type" value="Genomic_DNA"/>
</dbReference>
<dbReference type="RefSeq" id="WP_377179407.1">
    <property type="nucleotide sequence ID" value="NZ_JBHTMY010000003.1"/>
</dbReference>
<reference evidence="3" key="1">
    <citation type="journal article" date="2019" name="Int. J. Syst. Evol. Microbiol.">
        <title>The Global Catalogue of Microorganisms (GCM) 10K type strain sequencing project: providing services to taxonomists for standard genome sequencing and annotation.</title>
        <authorList>
            <consortium name="The Broad Institute Genomics Platform"/>
            <consortium name="The Broad Institute Genome Sequencing Center for Infectious Disease"/>
            <person name="Wu L."/>
            <person name="Ma J."/>
        </authorList>
    </citation>
    <scope>NUCLEOTIDE SEQUENCE [LARGE SCALE GENOMIC DNA]</scope>
    <source>
        <strain evidence="3">CCUG 61485</strain>
    </source>
</reference>
<protein>
    <submittedName>
        <fullName evidence="2">Crp/Fnr family transcriptional regulator</fullName>
    </submittedName>
</protein>
<dbReference type="PROSITE" id="PS50042">
    <property type="entry name" value="CNMP_BINDING_3"/>
    <property type="match status" value="1"/>
</dbReference>
<dbReference type="Gene3D" id="2.60.120.10">
    <property type="entry name" value="Jelly Rolls"/>
    <property type="match status" value="1"/>
</dbReference>
<dbReference type="Proteomes" id="UP001597201">
    <property type="component" value="Unassembled WGS sequence"/>
</dbReference>
<dbReference type="InterPro" id="IPR014710">
    <property type="entry name" value="RmlC-like_jellyroll"/>
</dbReference>
<feature type="domain" description="Cyclic nucleotide-binding" evidence="1">
    <location>
        <begin position="28"/>
        <end position="119"/>
    </location>
</feature>
<keyword evidence="3" id="KW-1185">Reference proteome</keyword>
<accession>A0ABW3Y455</accession>
<evidence type="ECO:0000259" key="1">
    <source>
        <dbReference type="PROSITE" id="PS50042"/>
    </source>
</evidence>
<organism evidence="2 3">
    <name type="scientific">Namhaeicola litoreus</name>
    <dbReference type="NCBI Taxonomy" id="1052145"/>
    <lineage>
        <taxon>Bacteria</taxon>
        <taxon>Pseudomonadati</taxon>
        <taxon>Bacteroidota</taxon>
        <taxon>Flavobacteriia</taxon>
        <taxon>Flavobacteriales</taxon>
        <taxon>Flavobacteriaceae</taxon>
        <taxon>Namhaeicola</taxon>
    </lineage>
</organism>
<evidence type="ECO:0000313" key="2">
    <source>
        <dbReference type="EMBL" id="MFD1316434.1"/>
    </source>
</evidence>
<dbReference type="InterPro" id="IPR000595">
    <property type="entry name" value="cNMP-bd_dom"/>
</dbReference>
<evidence type="ECO:0000313" key="3">
    <source>
        <dbReference type="Proteomes" id="UP001597201"/>
    </source>
</evidence>
<sequence length="196" mass="22586">MGLTKDQIEELLQKHCPTLGKNDRIAFMEQTEYAHFESKEVILDNSLRQKQAFIILKGSIRGYFFDGNGEERNIILRSEGVFTGDANVLFLNEPKKTIFEAIAPTDVLIIDFLKFEKMIWENEGLMKLYINVLKDAVTVLTYRVNSMVSMSNEERYLDLLKKNPSFLKDSFNKHIANYLGITPVSLSRIIARLKSK</sequence>
<comment type="caution">
    <text evidence="2">The sequence shown here is derived from an EMBL/GenBank/DDBJ whole genome shotgun (WGS) entry which is preliminary data.</text>
</comment>
<gene>
    <name evidence="2" type="ORF">ACFQ39_12465</name>
</gene>
<dbReference type="InterPro" id="IPR018490">
    <property type="entry name" value="cNMP-bd_dom_sf"/>
</dbReference>
<dbReference type="SUPFAM" id="SSF51206">
    <property type="entry name" value="cAMP-binding domain-like"/>
    <property type="match status" value="1"/>
</dbReference>